<dbReference type="InterPro" id="IPR045088">
    <property type="entry name" value="ALAT1/2-like"/>
</dbReference>
<dbReference type="InterPro" id="IPR015424">
    <property type="entry name" value="PyrdxlP-dep_Trfase"/>
</dbReference>
<comment type="cofactor">
    <cofactor evidence="1">
        <name>pyridoxal 5'-phosphate</name>
        <dbReference type="ChEBI" id="CHEBI:597326"/>
    </cofactor>
</comment>
<dbReference type="UniPathway" id="UPA00528">
    <property type="reaction ID" value="UER00586"/>
</dbReference>
<reference evidence="8 9" key="1">
    <citation type="journal article" date="2008" name="Nature">
        <title>The genome of the choanoflagellate Monosiga brevicollis and the origin of metazoans.</title>
        <authorList>
            <consortium name="JGI Sequencing"/>
            <person name="King N."/>
            <person name="Westbrook M.J."/>
            <person name="Young S.L."/>
            <person name="Kuo A."/>
            <person name="Abedin M."/>
            <person name="Chapman J."/>
            <person name="Fairclough S."/>
            <person name="Hellsten U."/>
            <person name="Isogai Y."/>
            <person name="Letunic I."/>
            <person name="Marr M."/>
            <person name="Pincus D."/>
            <person name="Putnam N."/>
            <person name="Rokas A."/>
            <person name="Wright K.J."/>
            <person name="Zuzow R."/>
            <person name="Dirks W."/>
            <person name="Good M."/>
            <person name="Goodstein D."/>
            <person name="Lemons D."/>
            <person name="Li W."/>
            <person name="Lyons J.B."/>
            <person name="Morris A."/>
            <person name="Nichols S."/>
            <person name="Richter D.J."/>
            <person name="Salamov A."/>
            <person name="Bork P."/>
            <person name="Lim W.A."/>
            <person name="Manning G."/>
            <person name="Miller W.T."/>
            <person name="McGinnis W."/>
            <person name="Shapiro H."/>
            <person name="Tjian R."/>
            <person name="Grigoriev I.V."/>
            <person name="Rokhsar D."/>
        </authorList>
    </citation>
    <scope>NUCLEOTIDE SEQUENCE [LARGE SCALE GENOMIC DNA]</scope>
    <source>
        <strain evidence="9">MX1 / ATCC 50154</strain>
    </source>
</reference>
<dbReference type="GeneID" id="5889581"/>
<sequence>MASAPVLARAWARPSAHFLRPLSRTLASSRPISQGAQAAVANDASTQGPSFKFEDLNPHLVAAEYAVRGLLPQRAAQIAQELQQGATNYPFDEVIFANIGNPQALAQPPITFFRQVLSLMENENMLLDMANFPHVAALYPADVIARAKDYIRAGADIGAYSASQGVPLVREQVAGYLERRDGVPADPSDIFLTAGASEGISNLLGAIIANPSVGIMIPIPQYPLYSATITLCNGKPVKYYLDEEAGWTLNADELKRQLDEARAAGTDVRALCVINPGNPTGQVLTEDVMREVVQFCRRERLVLLADEVYQANTYQDHLPFHSFKKVVASMPDCRDTVELASFHSLSKGMIGECGRRGGFMELINFDPLVREQLLKRASINLCCNVAGQVMTGMMCEPPAVGEPSYDLYHHEMESLYTSLRRRALILADAFNDMDGIECGQPQGAMYLFPRIYLSDKAIAAAQERKLAPDTFYCLQLLERTGFCVVPGSGFDQYPGTFHFRCTFLPQEEKIASLVHSIQEFQRDWVEEYGLPSMA</sequence>
<dbReference type="OMA" id="GTQHFRV"/>
<dbReference type="eggNOG" id="KOG0258">
    <property type="taxonomic scope" value="Eukaryota"/>
</dbReference>
<keyword evidence="4" id="KW-0808">Transferase</keyword>
<evidence type="ECO:0000256" key="1">
    <source>
        <dbReference type="ARBA" id="ARBA00001933"/>
    </source>
</evidence>
<evidence type="ECO:0000256" key="4">
    <source>
        <dbReference type="ARBA" id="ARBA00022679"/>
    </source>
</evidence>
<evidence type="ECO:0000313" key="8">
    <source>
        <dbReference type="EMBL" id="EDQ91018.1"/>
    </source>
</evidence>
<evidence type="ECO:0000259" key="7">
    <source>
        <dbReference type="Pfam" id="PF00155"/>
    </source>
</evidence>
<protein>
    <recommendedName>
        <fullName evidence="7">Aminotransferase class I/classII large domain-containing protein</fullName>
    </recommendedName>
</protein>
<dbReference type="CDD" id="cd00609">
    <property type="entry name" value="AAT_like"/>
    <property type="match status" value="1"/>
</dbReference>
<dbReference type="EMBL" id="CH991546">
    <property type="protein sequence ID" value="EDQ91018.1"/>
    <property type="molecule type" value="Genomic_DNA"/>
</dbReference>
<dbReference type="FunFam" id="3.40.640.10:FF:000012">
    <property type="entry name" value="alanine aminotransferase 2"/>
    <property type="match status" value="1"/>
</dbReference>
<gene>
    <name evidence="8" type="ORF">MONBRDRAFT_31676</name>
</gene>
<dbReference type="InParanoid" id="A9UV48"/>
<proteinExistence type="inferred from homology"/>
<dbReference type="Pfam" id="PF00155">
    <property type="entry name" value="Aminotran_1_2"/>
    <property type="match status" value="1"/>
</dbReference>
<dbReference type="InterPro" id="IPR004839">
    <property type="entry name" value="Aminotransferase_I/II_large"/>
</dbReference>
<keyword evidence="9" id="KW-1185">Reference proteome</keyword>
<comment type="similarity">
    <text evidence="6">Belongs to the class-I pyridoxal-phosphate-dependent aminotransferase family. Alanine aminotransferase subfamily.</text>
</comment>
<dbReference type="Proteomes" id="UP000001357">
    <property type="component" value="Unassembled WGS sequence"/>
</dbReference>
<organism evidence="8 9">
    <name type="scientific">Monosiga brevicollis</name>
    <name type="common">Choanoflagellate</name>
    <dbReference type="NCBI Taxonomy" id="81824"/>
    <lineage>
        <taxon>Eukaryota</taxon>
        <taxon>Choanoflagellata</taxon>
        <taxon>Craspedida</taxon>
        <taxon>Salpingoecidae</taxon>
        <taxon>Monosiga</taxon>
    </lineage>
</organism>
<evidence type="ECO:0000256" key="5">
    <source>
        <dbReference type="ARBA" id="ARBA00022898"/>
    </source>
</evidence>
<dbReference type="Gene3D" id="3.90.1150.10">
    <property type="entry name" value="Aspartate Aminotransferase, domain 1"/>
    <property type="match status" value="1"/>
</dbReference>
<dbReference type="PANTHER" id="PTHR11751">
    <property type="entry name" value="ALANINE AMINOTRANSFERASE"/>
    <property type="match status" value="1"/>
</dbReference>
<keyword evidence="5" id="KW-0663">Pyridoxal phosphate</keyword>
<dbReference type="STRING" id="81824.A9UV48"/>
<dbReference type="RefSeq" id="XP_001744315.1">
    <property type="nucleotide sequence ID" value="XM_001744263.1"/>
</dbReference>
<dbReference type="KEGG" id="mbr:MONBRDRAFT_31676"/>
<dbReference type="GO" id="GO:0042853">
    <property type="term" value="P:L-alanine catabolic process"/>
    <property type="evidence" value="ECO:0007669"/>
    <property type="project" value="UniProtKB-UniPathway"/>
</dbReference>
<evidence type="ECO:0000256" key="3">
    <source>
        <dbReference type="ARBA" id="ARBA00022576"/>
    </source>
</evidence>
<keyword evidence="3" id="KW-0032">Aminotransferase</keyword>
<dbReference type="SUPFAM" id="SSF53383">
    <property type="entry name" value="PLP-dependent transferases"/>
    <property type="match status" value="1"/>
</dbReference>
<evidence type="ECO:0000256" key="6">
    <source>
        <dbReference type="ARBA" id="ARBA00025785"/>
    </source>
</evidence>
<dbReference type="Gene3D" id="1.10.287.1970">
    <property type="match status" value="1"/>
</dbReference>
<evidence type="ECO:0000313" key="9">
    <source>
        <dbReference type="Proteomes" id="UP000001357"/>
    </source>
</evidence>
<feature type="domain" description="Aminotransferase class I/classII large" evidence="7">
    <location>
        <begin position="132"/>
        <end position="517"/>
    </location>
</feature>
<dbReference type="InterPro" id="IPR015421">
    <property type="entry name" value="PyrdxlP-dep_Trfase_major"/>
</dbReference>
<dbReference type="InterPro" id="IPR015422">
    <property type="entry name" value="PyrdxlP-dep_Trfase_small"/>
</dbReference>
<comment type="subunit">
    <text evidence="2">Homodimer.</text>
</comment>
<accession>A9UV48</accession>
<dbReference type="FunCoup" id="A9UV48">
    <property type="interactions" value="708"/>
</dbReference>
<evidence type="ECO:0000256" key="2">
    <source>
        <dbReference type="ARBA" id="ARBA00011738"/>
    </source>
</evidence>
<dbReference type="GO" id="GO:0030170">
    <property type="term" value="F:pyridoxal phosphate binding"/>
    <property type="evidence" value="ECO:0007669"/>
    <property type="project" value="InterPro"/>
</dbReference>
<dbReference type="Gene3D" id="3.40.640.10">
    <property type="entry name" value="Type I PLP-dependent aspartate aminotransferase-like (Major domain)"/>
    <property type="match status" value="1"/>
</dbReference>
<dbReference type="FunFam" id="3.90.1150.10:FF:000010">
    <property type="entry name" value="Alanine aminotransferase 2"/>
    <property type="match status" value="1"/>
</dbReference>
<dbReference type="GO" id="GO:0008483">
    <property type="term" value="F:transaminase activity"/>
    <property type="evidence" value="ECO:0007669"/>
    <property type="project" value="UniProtKB-KW"/>
</dbReference>
<name>A9UV48_MONBE</name>
<dbReference type="PANTHER" id="PTHR11751:SF29">
    <property type="entry name" value="ALANINE TRANSAMINASE"/>
    <property type="match status" value="1"/>
</dbReference>
<dbReference type="AlphaFoldDB" id="A9UV48"/>